<comment type="caution">
    <text evidence="1">The sequence shown here is derived from an EMBL/GenBank/DDBJ whole genome shotgun (WGS) entry which is preliminary data.</text>
</comment>
<accession>A0A8T0UHU7</accession>
<proteinExistence type="predicted"/>
<name>A0A8T0UHU7_PANVG</name>
<organism evidence="1 2">
    <name type="scientific">Panicum virgatum</name>
    <name type="common">Blackwell switchgrass</name>
    <dbReference type="NCBI Taxonomy" id="38727"/>
    <lineage>
        <taxon>Eukaryota</taxon>
        <taxon>Viridiplantae</taxon>
        <taxon>Streptophyta</taxon>
        <taxon>Embryophyta</taxon>
        <taxon>Tracheophyta</taxon>
        <taxon>Spermatophyta</taxon>
        <taxon>Magnoliopsida</taxon>
        <taxon>Liliopsida</taxon>
        <taxon>Poales</taxon>
        <taxon>Poaceae</taxon>
        <taxon>PACMAD clade</taxon>
        <taxon>Panicoideae</taxon>
        <taxon>Panicodae</taxon>
        <taxon>Paniceae</taxon>
        <taxon>Panicinae</taxon>
        <taxon>Panicum</taxon>
        <taxon>Panicum sect. Hiantes</taxon>
    </lineage>
</organism>
<reference evidence="1" key="1">
    <citation type="submission" date="2020-05" db="EMBL/GenBank/DDBJ databases">
        <title>WGS assembly of Panicum virgatum.</title>
        <authorList>
            <person name="Lovell J.T."/>
            <person name="Jenkins J."/>
            <person name="Shu S."/>
            <person name="Juenger T.E."/>
            <person name="Schmutz J."/>
        </authorList>
    </citation>
    <scope>NUCLEOTIDE SEQUENCE</scope>
    <source>
        <strain evidence="1">AP13</strain>
    </source>
</reference>
<keyword evidence="2" id="KW-1185">Reference proteome</keyword>
<dbReference type="AlphaFoldDB" id="A0A8T0UHU7"/>
<evidence type="ECO:0000313" key="1">
    <source>
        <dbReference type="EMBL" id="KAG2621575.1"/>
    </source>
</evidence>
<gene>
    <name evidence="1" type="ORF">PVAP13_3NG254944</name>
</gene>
<dbReference type="Proteomes" id="UP000823388">
    <property type="component" value="Chromosome 3N"/>
</dbReference>
<sequence>MIYPCCSTSAAGHSRMYAPKLKTVKIRGCWSLKRLLAVRRALRGSTPPLPTVECEKDWWDSLQWDGEEADHHPSHYKPTHSAYYKKALLRTSVLR</sequence>
<evidence type="ECO:0000313" key="2">
    <source>
        <dbReference type="Proteomes" id="UP000823388"/>
    </source>
</evidence>
<protein>
    <submittedName>
        <fullName evidence="1">Uncharacterized protein</fullName>
    </submittedName>
</protein>
<dbReference type="EMBL" id="CM029042">
    <property type="protein sequence ID" value="KAG2621575.1"/>
    <property type="molecule type" value="Genomic_DNA"/>
</dbReference>